<dbReference type="PANTHER" id="PTHR43343:SF3">
    <property type="entry name" value="PROTEASE DO-LIKE 8, CHLOROPLASTIC"/>
    <property type="match status" value="1"/>
</dbReference>
<evidence type="ECO:0000256" key="3">
    <source>
        <dbReference type="SAM" id="MobiDB-lite"/>
    </source>
</evidence>
<dbReference type="InterPro" id="IPR009003">
    <property type="entry name" value="Peptidase_S1_PA"/>
</dbReference>
<comment type="caution">
    <text evidence="6">The sequence shown here is derived from an EMBL/GenBank/DDBJ whole genome shotgun (WGS) entry which is preliminary data.</text>
</comment>
<keyword evidence="4" id="KW-1133">Transmembrane helix</keyword>
<dbReference type="Pfam" id="PF13180">
    <property type="entry name" value="PDZ_2"/>
    <property type="match status" value="1"/>
</dbReference>
<evidence type="ECO:0000256" key="2">
    <source>
        <dbReference type="ARBA" id="ARBA00022801"/>
    </source>
</evidence>
<evidence type="ECO:0000256" key="1">
    <source>
        <dbReference type="ARBA" id="ARBA00022670"/>
    </source>
</evidence>
<evidence type="ECO:0000313" key="7">
    <source>
        <dbReference type="Proteomes" id="UP001208131"/>
    </source>
</evidence>
<feature type="region of interest" description="Disordered" evidence="3">
    <location>
        <begin position="1"/>
        <end position="22"/>
    </location>
</feature>
<dbReference type="Gene3D" id="2.40.10.120">
    <property type="match status" value="1"/>
</dbReference>
<dbReference type="InterPro" id="IPR036034">
    <property type="entry name" value="PDZ_sf"/>
</dbReference>
<reference evidence="6 7" key="1">
    <citation type="journal article" date="2021" name="ISME Commun">
        <title>Automated analysis of genomic sequences facilitates high-throughput and comprehensive description of bacteria.</title>
        <authorList>
            <person name="Hitch T.C.A."/>
        </authorList>
    </citation>
    <scope>NUCLEOTIDE SEQUENCE [LARGE SCALE GENOMIC DNA]</scope>
    <source>
        <strain evidence="6 7">Sanger_31</strain>
    </source>
</reference>
<dbReference type="PRINTS" id="PR00834">
    <property type="entry name" value="PROTEASES2C"/>
</dbReference>
<dbReference type="InterPro" id="IPR001940">
    <property type="entry name" value="Peptidase_S1C"/>
</dbReference>
<gene>
    <name evidence="6" type="ORF">OCV57_05965</name>
</gene>
<keyword evidence="4" id="KW-0812">Transmembrane</keyword>
<feature type="compositionally biased region" description="Low complexity" evidence="3">
    <location>
        <begin position="454"/>
        <end position="472"/>
    </location>
</feature>
<feature type="region of interest" description="Disordered" evidence="3">
    <location>
        <begin position="444"/>
        <end position="472"/>
    </location>
</feature>
<dbReference type="GO" id="GO:0004252">
    <property type="term" value="F:serine-type endopeptidase activity"/>
    <property type="evidence" value="ECO:0007669"/>
    <property type="project" value="InterPro"/>
</dbReference>
<sequence length="490" mass="51431">MNEYKNNNFNDNNNNNFENSYTQQNGYNQYQAQAGSVNEFTYNPNKKKSKGKKVLSGIIAVLCVAAIGTTSIVGYNLVTGKNAVGSSNNGTVVSKDDSSSNSAKSTVDRSNLPTIQQLSTPSDALTIPEIVKKVSPSVVGISCILSNGTATGSGIVMSEDGYIVTNAHVVDGAQSISVVLPDSYNDTSSKSDSSKSSSDSSSDDDEDNLTYTATLVGKDTQTDIAVLKIDAKGLTAAEFGTSADLQVGEASIVIGNPLGFSLANSVTAGIISATDRTLTVEDRTMNLIQTDASINSGNSGGPLINAYGQVIGITSAKVSSSVGEGLGFAIPIDEALPIVEDLMKNGYVTGRPSLGISGTDITSAYSSYYGIPQGFLVKSVTKGSGSEKAGIQENDIVIGINGTVISNISELNEIKNKCKVGDTVQLTIYRNKKMINVDVVLGESTEDTSESNDNDQNNNNNNNNNNNDDYNDYYGNYGNGLGGYNYGYGF</sequence>
<feature type="transmembrane region" description="Helical" evidence="4">
    <location>
        <begin position="54"/>
        <end position="78"/>
    </location>
</feature>
<keyword evidence="7" id="KW-1185">Reference proteome</keyword>
<dbReference type="Gene3D" id="2.30.42.10">
    <property type="match status" value="1"/>
</dbReference>
<dbReference type="InterPro" id="IPR051201">
    <property type="entry name" value="Chloro_Bact_Ser_Proteases"/>
</dbReference>
<feature type="region of interest" description="Disordered" evidence="3">
    <location>
        <begin position="183"/>
        <end position="207"/>
    </location>
</feature>
<feature type="region of interest" description="Disordered" evidence="3">
    <location>
        <begin position="86"/>
        <end position="115"/>
    </location>
</feature>
<accession>A0AAE3IGG5</accession>
<dbReference type="Pfam" id="PF13365">
    <property type="entry name" value="Trypsin_2"/>
    <property type="match status" value="1"/>
</dbReference>
<evidence type="ECO:0000259" key="5">
    <source>
        <dbReference type="PROSITE" id="PS50106"/>
    </source>
</evidence>
<keyword evidence="2" id="KW-0378">Hydrolase</keyword>
<dbReference type="Proteomes" id="UP001208131">
    <property type="component" value="Unassembled WGS sequence"/>
</dbReference>
<evidence type="ECO:0000313" key="6">
    <source>
        <dbReference type="EMBL" id="MCU6705469.1"/>
    </source>
</evidence>
<protein>
    <submittedName>
        <fullName evidence="6">Trypsin-like peptidase domain-containing protein</fullName>
    </submittedName>
</protein>
<feature type="domain" description="PDZ" evidence="5">
    <location>
        <begin position="358"/>
        <end position="432"/>
    </location>
</feature>
<keyword evidence="1" id="KW-0645">Protease</keyword>
<organism evidence="6 7">
    <name type="scientific">Hominimerdicola aceti</name>
    <dbReference type="NCBI Taxonomy" id="2981726"/>
    <lineage>
        <taxon>Bacteria</taxon>
        <taxon>Bacillati</taxon>
        <taxon>Bacillota</taxon>
        <taxon>Clostridia</taxon>
        <taxon>Eubacteriales</taxon>
        <taxon>Oscillospiraceae</taxon>
        <taxon>Hominimerdicola</taxon>
    </lineage>
</organism>
<dbReference type="RefSeq" id="WP_267300791.1">
    <property type="nucleotide sequence ID" value="NZ_JAOQJZ010000004.1"/>
</dbReference>
<feature type="compositionally biased region" description="Low complexity" evidence="3">
    <location>
        <begin position="188"/>
        <end position="200"/>
    </location>
</feature>
<dbReference type="PROSITE" id="PS50106">
    <property type="entry name" value="PDZ"/>
    <property type="match status" value="1"/>
</dbReference>
<evidence type="ECO:0000256" key="4">
    <source>
        <dbReference type="SAM" id="Phobius"/>
    </source>
</evidence>
<dbReference type="SUPFAM" id="SSF50156">
    <property type="entry name" value="PDZ domain-like"/>
    <property type="match status" value="1"/>
</dbReference>
<feature type="compositionally biased region" description="Acidic residues" evidence="3">
    <location>
        <begin position="444"/>
        <end position="453"/>
    </location>
</feature>
<dbReference type="SUPFAM" id="SSF50494">
    <property type="entry name" value="Trypsin-like serine proteases"/>
    <property type="match status" value="1"/>
</dbReference>
<dbReference type="EMBL" id="JAOQJZ010000004">
    <property type="protein sequence ID" value="MCU6705469.1"/>
    <property type="molecule type" value="Genomic_DNA"/>
</dbReference>
<name>A0AAE3IGG5_9FIRM</name>
<keyword evidence="4" id="KW-0472">Membrane</keyword>
<dbReference type="InterPro" id="IPR001478">
    <property type="entry name" value="PDZ"/>
</dbReference>
<dbReference type="AlphaFoldDB" id="A0AAE3IGG5"/>
<dbReference type="SMART" id="SM00228">
    <property type="entry name" value="PDZ"/>
    <property type="match status" value="1"/>
</dbReference>
<dbReference type="GO" id="GO:0006508">
    <property type="term" value="P:proteolysis"/>
    <property type="evidence" value="ECO:0007669"/>
    <property type="project" value="UniProtKB-KW"/>
</dbReference>
<proteinExistence type="predicted"/>
<dbReference type="PANTHER" id="PTHR43343">
    <property type="entry name" value="PEPTIDASE S12"/>
    <property type="match status" value="1"/>
</dbReference>